<dbReference type="InterPro" id="IPR000719">
    <property type="entry name" value="Prot_kinase_dom"/>
</dbReference>
<protein>
    <submittedName>
        <fullName evidence="7">Serine/threonine protein kinase psk1</fullName>
    </submittedName>
</protein>
<keyword evidence="2" id="KW-0597">Phosphoprotein</keyword>
<dbReference type="InterPro" id="IPR017441">
    <property type="entry name" value="Protein_kinase_ATP_BS"/>
</dbReference>
<dbReference type="InterPro" id="IPR008271">
    <property type="entry name" value="Ser/Thr_kinase_AS"/>
</dbReference>
<dbReference type="AlphaFoldDB" id="A0A419PCV9"/>
<dbReference type="OrthoDB" id="10252171at2759"/>
<evidence type="ECO:0000256" key="2">
    <source>
        <dbReference type="ARBA" id="ARBA00022553"/>
    </source>
</evidence>
<organism evidence="7 8">
    <name type="scientific">Clonorchis sinensis</name>
    <name type="common">Chinese liver fluke</name>
    <dbReference type="NCBI Taxonomy" id="79923"/>
    <lineage>
        <taxon>Eukaryota</taxon>
        <taxon>Metazoa</taxon>
        <taxon>Spiralia</taxon>
        <taxon>Lophotrochozoa</taxon>
        <taxon>Platyhelminthes</taxon>
        <taxon>Trematoda</taxon>
        <taxon>Digenea</taxon>
        <taxon>Opisthorchiida</taxon>
        <taxon>Opisthorchiata</taxon>
        <taxon>Opisthorchiidae</taxon>
        <taxon>Clonorchis</taxon>
    </lineage>
</organism>
<dbReference type="Gene3D" id="1.10.510.10">
    <property type="entry name" value="Transferase(Phosphotransferase) domain 1"/>
    <property type="match status" value="1"/>
</dbReference>
<dbReference type="InParanoid" id="A0A419PCV9"/>
<dbReference type="Pfam" id="PF00069">
    <property type="entry name" value="Pkinase"/>
    <property type="match status" value="1"/>
</dbReference>
<comment type="caution">
    <text evidence="7">The sequence shown here is derived from an EMBL/GenBank/DDBJ whole genome shotgun (WGS) entry which is preliminary data.</text>
</comment>
<evidence type="ECO:0000256" key="5">
    <source>
        <dbReference type="ARBA" id="ARBA00022777"/>
    </source>
</evidence>
<evidence type="ECO:0000313" key="8">
    <source>
        <dbReference type="Proteomes" id="UP000286415"/>
    </source>
</evidence>
<evidence type="ECO:0000256" key="1">
    <source>
        <dbReference type="ARBA" id="ARBA00022527"/>
    </source>
</evidence>
<dbReference type="SMART" id="SM00220">
    <property type="entry name" value="S_TKc"/>
    <property type="match status" value="1"/>
</dbReference>
<reference evidence="7 8" key="1">
    <citation type="journal article" date="2018" name="Biotechnol. Adv.">
        <title>Improved genomic resources and new bioinformatic workflow for the carcinogenic parasite Clonorchis sinensis: Biotechnological implications.</title>
        <authorList>
            <person name="Wang D."/>
            <person name="Korhonen P.K."/>
            <person name="Gasser R.B."/>
            <person name="Young N.D."/>
        </authorList>
    </citation>
    <scope>NUCLEOTIDE SEQUENCE [LARGE SCALE GENOMIC DNA]</scope>
    <source>
        <strain evidence="7">Cs-k2</strain>
    </source>
</reference>
<dbReference type="PROSITE" id="PS00108">
    <property type="entry name" value="PROTEIN_KINASE_ST"/>
    <property type="match status" value="1"/>
</dbReference>
<proteinExistence type="predicted"/>
<evidence type="ECO:0000313" key="7">
    <source>
        <dbReference type="EMBL" id="KAG5451878.1"/>
    </source>
</evidence>
<dbReference type="SUPFAM" id="SSF56112">
    <property type="entry name" value="Protein kinase-like (PK-like)"/>
    <property type="match status" value="1"/>
</dbReference>
<evidence type="ECO:0000256" key="4">
    <source>
        <dbReference type="ARBA" id="ARBA00022741"/>
    </source>
</evidence>
<reference evidence="7 8" key="2">
    <citation type="journal article" date="2021" name="Genomics">
        <title>High-quality reference genome for Clonorchis sinensis.</title>
        <authorList>
            <person name="Young N.D."/>
            <person name="Stroehlein A.J."/>
            <person name="Kinkar L."/>
            <person name="Wang T."/>
            <person name="Sohn W.M."/>
            <person name="Chang B.C.H."/>
            <person name="Kaur P."/>
            <person name="Weisz D."/>
            <person name="Dudchenko O."/>
            <person name="Aiden E.L."/>
            <person name="Korhonen P.K."/>
            <person name="Gasser R.B."/>
        </authorList>
    </citation>
    <scope>NUCLEOTIDE SEQUENCE [LARGE SCALE GENOMIC DNA]</scope>
    <source>
        <strain evidence="7">Cs-k2</strain>
    </source>
</reference>
<keyword evidence="4" id="KW-0547">Nucleotide-binding</keyword>
<dbReference type="PANTHER" id="PTHR24351">
    <property type="entry name" value="RIBOSOMAL PROTEIN S6 KINASE"/>
    <property type="match status" value="1"/>
</dbReference>
<gene>
    <name evidence="7" type="ORF">CSKR_111254</name>
</gene>
<keyword evidence="3" id="KW-0808">Transferase</keyword>
<dbReference type="Proteomes" id="UP000286415">
    <property type="component" value="Unassembled WGS sequence"/>
</dbReference>
<dbReference type="GO" id="GO:0005524">
    <property type="term" value="F:ATP binding"/>
    <property type="evidence" value="ECO:0007669"/>
    <property type="project" value="UniProtKB-UniRule"/>
</dbReference>
<keyword evidence="5 7" id="KW-0418">Kinase</keyword>
<accession>A0A419PCV9</accession>
<dbReference type="STRING" id="79923.A0A419PCV9"/>
<evidence type="ECO:0000256" key="3">
    <source>
        <dbReference type="ARBA" id="ARBA00022679"/>
    </source>
</evidence>
<keyword evidence="8" id="KW-1185">Reference proteome</keyword>
<dbReference type="PROSITE" id="PS50011">
    <property type="entry name" value="PROTEIN_KINASE_DOM"/>
    <property type="match status" value="1"/>
</dbReference>
<keyword evidence="1 7" id="KW-0723">Serine/threonine-protein kinase</keyword>
<evidence type="ECO:0000256" key="6">
    <source>
        <dbReference type="ARBA" id="ARBA00022840"/>
    </source>
</evidence>
<keyword evidence="6" id="KW-0067">ATP-binding</keyword>
<dbReference type="PROSITE" id="PS00107">
    <property type="entry name" value="PROTEIN_KINASE_ATP"/>
    <property type="match status" value="1"/>
</dbReference>
<name>A0A419PCV9_CLOSI</name>
<dbReference type="InterPro" id="IPR011009">
    <property type="entry name" value="Kinase-like_dom_sf"/>
</dbReference>
<dbReference type="GO" id="GO:0004674">
    <property type="term" value="F:protein serine/threonine kinase activity"/>
    <property type="evidence" value="ECO:0007669"/>
    <property type="project" value="UniProtKB-KW"/>
</dbReference>
<sequence>MIRNHAYTYLSALAHRIGDLSDFAGSTAPLDSPNFTHGNKSEEDSGITFCVNANNAIQGRAKFEGLCQDDDEDDMTSWFSGLNCSCSTYQKFSLQASCPSSQDSSGIQCASSYKPIYFIPANNPSRSVNQHDFTESYTLSHVHFPVPDGIFTLGSLVGTGKYGCILEAKRFHSQNACHQMTYDYVIKCLSHQLSFHIELNAFSHMAHVLLSDRQESTYTHYHPSNSIRYMRLLESLPALQEKLHPFVAQLSGFTTMRLRRKNPHTDADTTESGLLSCGNLFRQSKMKAYADKWISHYLLLFKRVIGGDLSTLSVHAIHRSMTVMEAIFYVAEISEALIWLHGIGIVHQDLKPDNILIQADGHIILTDFGLACVVPNGPGSTYPGNIVCKSMHMPPEVVTRRPGSVLVWHAVDWYSLGVLLYRLLHSGKFPKFVGPGVSRRLIWDTLCLDLPWESRNLISELLQFDPTRRLGGDRKIGGLAVLRHPGFIYPLLGVRPRGCDQELIHYQPSTGDNLPVDLRRGLIESAAIPDLLWAPRIVGRRENIRMKEHKLVWLDYLREEISAKRLIPPFKPWNSGSIHA</sequence>
<dbReference type="EMBL" id="NIRI02000042">
    <property type="protein sequence ID" value="KAG5451878.1"/>
    <property type="molecule type" value="Genomic_DNA"/>
</dbReference>